<protein>
    <submittedName>
        <fullName evidence="1">Uncharacterized protein</fullName>
    </submittedName>
</protein>
<dbReference type="Proteomes" id="UP000260812">
    <property type="component" value="Unassembled WGS sequence"/>
</dbReference>
<keyword evidence="2" id="KW-1185">Reference proteome</keyword>
<proteinExistence type="predicted"/>
<evidence type="ECO:0000313" key="1">
    <source>
        <dbReference type="EMBL" id="RGE64481.1"/>
    </source>
</evidence>
<name>A0A3E3IBV1_9FIRM</name>
<gene>
    <name evidence="1" type="ORF">DXC51_04105</name>
</gene>
<accession>A0A3E3IBV1</accession>
<organism evidence="1 2">
    <name type="scientific">Eisenbergiella massiliensis</name>
    <dbReference type="NCBI Taxonomy" id="1720294"/>
    <lineage>
        <taxon>Bacteria</taxon>
        <taxon>Bacillati</taxon>
        <taxon>Bacillota</taxon>
        <taxon>Clostridia</taxon>
        <taxon>Lachnospirales</taxon>
        <taxon>Lachnospiraceae</taxon>
        <taxon>Eisenbergiella</taxon>
    </lineage>
</organism>
<evidence type="ECO:0000313" key="2">
    <source>
        <dbReference type="Proteomes" id="UP000260812"/>
    </source>
</evidence>
<dbReference type="AlphaFoldDB" id="A0A3E3IBV1"/>
<comment type="caution">
    <text evidence="1">The sequence shown here is derived from an EMBL/GenBank/DDBJ whole genome shotgun (WGS) entry which is preliminary data.</text>
</comment>
<sequence length="120" mass="12978">MYPVWGAGGLTSLPTDDTITLQPGYVYAVSYVFLATPEPGNYFQILPFINGTPRLLYSFTGNAANGRNAAASAFFLTNEALYEPVDLSFSLTYPDTVRNIDISGAVSIYPAAIAVSEEFF</sequence>
<dbReference type="EMBL" id="QVLV01000002">
    <property type="protein sequence ID" value="RGE64481.1"/>
    <property type="molecule type" value="Genomic_DNA"/>
</dbReference>
<reference evidence="1" key="1">
    <citation type="submission" date="2018-08" db="EMBL/GenBank/DDBJ databases">
        <title>A genome reference for cultivated species of the human gut microbiota.</title>
        <authorList>
            <person name="Zou Y."/>
            <person name="Xue W."/>
            <person name="Luo G."/>
        </authorList>
    </citation>
    <scope>NUCLEOTIDE SEQUENCE [LARGE SCALE GENOMIC DNA]</scope>
    <source>
        <strain evidence="1">TF05-5AC</strain>
    </source>
</reference>